<evidence type="ECO:0000256" key="1">
    <source>
        <dbReference type="SAM" id="MobiDB-lite"/>
    </source>
</evidence>
<evidence type="ECO:0000313" key="3">
    <source>
        <dbReference type="Proteomes" id="UP001218218"/>
    </source>
</evidence>
<dbReference type="AlphaFoldDB" id="A0AAD7A317"/>
<accession>A0AAD7A317</accession>
<dbReference type="Proteomes" id="UP001218218">
    <property type="component" value="Unassembled WGS sequence"/>
</dbReference>
<proteinExistence type="predicted"/>
<sequence length="201" mass="21388">MIAQPALSSAYQLAGVRFVVQRVFRFATLPPRPPPNTAPVLLLRISRHRRPPHDSASHRPAAGSLRPRHRPTVSPNLPPVPATHDPTAAVPLCRSHTCAAIPVPCGLPPVPRPPSASPLTSVPGRIAPSPHPPLTSAVPLNGLFLSHVLSGHSHPTFVYAILSTRHPPPPPSSKSNSLGSITKVFSLDLLSSCPQPRRIAF</sequence>
<keyword evidence="3" id="KW-1185">Reference proteome</keyword>
<dbReference type="EMBL" id="JARIHO010000017">
    <property type="protein sequence ID" value="KAJ7348531.1"/>
    <property type="molecule type" value="Genomic_DNA"/>
</dbReference>
<organism evidence="2 3">
    <name type="scientific">Mycena albidolilacea</name>
    <dbReference type="NCBI Taxonomy" id="1033008"/>
    <lineage>
        <taxon>Eukaryota</taxon>
        <taxon>Fungi</taxon>
        <taxon>Dikarya</taxon>
        <taxon>Basidiomycota</taxon>
        <taxon>Agaricomycotina</taxon>
        <taxon>Agaricomycetes</taxon>
        <taxon>Agaricomycetidae</taxon>
        <taxon>Agaricales</taxon>
        <taxon>Marasmiineae</taxon>
        <taxon>Mycenaceae</taxon>
        <taxon>Mycena</taxon>
    </lineage>
</organism>
<protein>
    <submittedName>
        <fullName evidence="2">Uncharacterized protein</fullName>
    </submittedName>
</protein>
<gene>
    <name evidence="2" type="ORF">DFH08DRAFT_959930</name>
</gene>
<name>A0AAD7A317_9AGAR</name>
<comment type="caution">
    <text evidence="2">The sequence shown here is derived from an EMBL/GenBank/DDBJ whole genome shotgun (WGS) entry which is preliminary data.</text>
</comment>
<reference evidence="2" key="1">
    <citation type="submission" date="2023-03" db="EMBL/GenBank/DDBJ databases">
        <title>Massive genome expansion in bonnet fungi (Mycena s.s.) driven by repeated elements and novel gene families across ecological guilds.</title>
        <authorList>
            <consortium name="Lawrence Berkeley National Laboratory"/>
            <person name="Harder C.B."/>
            <person name="Miyauchi S."/>
            <person name="Viragh M."/>
            <person name="Kuo A."/>
            <person name="Thoen E."/>
            <person name="Andreopoulos B."/>
            <person name="Lu D."/>
            <person name="Skrede I."/>
            <person name="Drula E."/>
            <person name="Henrissat B."/>
            <person name="Morin E."/>
            <person name="Kohler A."/>
            <person name="Barry K."/>
            <person name="LaButti K."/>
            <person name="Morin E."/>
            <person name="Salamov A."/>
            <person name="Lipzen A."/>
            <person name="Mereny Z."/>
            <person name="Hegedus B."/>
            <person name="Baldrian P."/>
            <person name="Stursova M."/>
            <person name="Weitz H."/>
            <person name="Taylor A."/>
            <person name="Grigoriev I.V."/>
            <person name="Nagy L.G."/>
            <person name="Martin F."/>
            <person name="Kauserud H."/>
        </authorList>
    </citation>
    <scope>NUCLEOTIDE SEQUENCE</scope>
    <source>
        <strain evidence="2">CBHHK002</strain>
    </source>
</reference>
<evidence type="ECO:0000313" key="2">
    <source>
        <dbReference type="EMBL" id="KAJ7348531.1"/>
    </source>
</evidence>
<feature type="region of interest" description="Disordered" evidence="1">
    <location>
        <begin position="49"/>
        <end position="75"/>
    </location>
</feature>